<reference evidence="2 3" key="1">
    <citation type="submission" date="2013-01" db="EMBL/GenBank/DDBJ databases">
        <title>The Genome Sequence of Clostridium clostridioforme 90A8.</title>
        <authorList>
            <consortium name="The Broad Institute Genome Sequencing Platform"/>
            <person name="Earl A."/>
            <person name="Ward D."/>
            <person name="Feldgarden M."/>
            <person name="Gevers D."/>
            <person name="Courvalin P."/>
            <person name="Lambert T."/>
            <person name="Walker B."/>
            <person name="Young S.K."/>
            <person name="Zeng Q."/>
            <person name="Gargeya S."/>
            <person name="Fitzgerald M."/>
            <person name="Haas B."/>
            <person name="Abouelleil A."/>
            <person name="Alvarado L."/>
            <person name="Arachchi H.M."/>
            <person name="Berlin A.M."/>
            <person name="Chapman S.B."/>
            <person name="Dewar J."/>
            <person name="Goldberg J."/>
            <person name="Griggs A."/>
            <person name="Gujja S."/>
            <person name="Hansen M."/>
            <person name="Howarth C."/>
            <person name="Imamovic A."/>
            <person name="Larimer J."/>
            <person name="McCowan C."/>
            <person name="Murphy C."/>
            <person name="Neiman D."/>
            <person name="Pearson M."/>
            <person name="Priest M."/>
            <person name="Roberts A."/>
            <person name="Saif S."/>
            <person name="Shea T."/>
            <person name="Sisk P."/>
            <person name="Sykes S."/>
            <person name="Wortman J."/>
            <person name="Nusbaum C."/>
            <person name="Birren B."/>
        </authorList>
    </citation>
    <scope>NUCLEOTIDE SEQUENCE [LARGE SCALE GENOMIC DNA]</scope>
    <source>
        <strain evidence="2 3">90A8</strain>
    </source>
</reference>
<proteinExistence type="predicted"/>
<keyword evidence="1" id="KW-1133">Transmembrane helix</keyword>
<dbReference type="Proteomes" id="UP000013085">
    <property type="component" value="Unassembled WGS sequence"/>
</dbReference>
<dbReference type="AlphaFoldDB" id="A0A0E2H2N2"/>
<keyword evidence="1" id="KW-0472">Membrane</keyword>
<evidence type="ECO:0000313" key="3">
    <source>
        <dbReference type="Proteomes" id="UP000013085"/>
    </source>
</evidence>
<name>A0A0E2H2N2_9FIRM</name>
<accession>A0A0E2H2N2</accession>
<comment type="caution">
    <text evidence="2">The sequence shown here is derived from an EMBL/GenBank/DDBJ whole genome shotgun (WGS) entry which is preliminary data.</text>
</comment>
<evidence type="ECO:0000313" key="2">
    <source>
        <dbReference type="EMBL" id="ENZ06996.1"/>
    </source>
</evidence>
<evidence type="ECO:0000256" key="1">
    <source>
        <dbReference type="SAM" id="Phobius"/>
    </source>
</evidence>
<keyword evidence="1" id="KW-0812">Transmembrane</keyword>
<organism evidence="2 3">
    <name type="scientific">[Clostridium] clostridioforme 90A8</name>
    <dbReference type="NCBI Taxonomy" id="999408"/>
    <lineage>
        <taxon>Bacteria</taxon>
        <taxon>Bacillati</taxon>
        <taxon>Bacillota</taxon>
        <taxon>Clostridia</taxon>
        <taxon>Lachnospirales</taxon>
        <taxon>Lachnospiraceae</taxon>
        <taxon>Enterocloster</taxon>
    </lineage>
</organism>
<dbReference type="EMBL" id="AGYR01000070">
    <property type="protein sequence ID" value="ENZ06996.1"/>
    <property type="molecule type" value="Genomic_DNA"/>
</dbReference>
<sequence length="56" mass="6461">MRYLMALLLALQIVLIIIQICHHWKHHRFVAIIECITLGVALTAYIAVINLIIYFG</sequence>
<gene>
    <name evidence="2" type="ORF">HMPREF1090_05338</name>
</gene>
<feature type="transmembrane region" description="Helical" evidence="1">
    <location>
        <begin position="29"/>
        <end position="55"/>
    </location>
</feature>
<protein>
    <submittedName>
        <fullName evidence="2">Uncharacterized protein</fullName>
    </submittedName>
</protein>
<dbReference type="HOGENOM" id="CLU_3006070_0_0_9"/>